<feature type="domain" description="PDZ" evidence="2">
    <location>
        <begin position="528"/>
        <end position="609"/>
    </location>
</feature>
<feature type="chain" id="PRO_5040778173" evidence="1">
    <location>
        <begin position="22"/>
        <end position="651"/>
    </location>
</feature>
<name>A0A9X1IT19_9SPHN</name>
<evidence type="ECO:0000313" key="4">
    <source>
        <dbReference type="Proteomes" id="UP001138757"/>
    </source>
</evidence>
<dbReference type="PIRSF" id="PIRSF016493">
    <property type="entry name" value="Glycyl_aminpptds"/>
    <property type="match status" value="1"/>
</dbReference>
<dbReference type="InterPro" id="IPR001478">
    <property type="entry name" value="PDZ"/>
</dbReference>
<keyword evidence="4" id="KW-1185">Reference proteome</keyword>
<gene>
    <name evidence="3" type="ORF">KK488_17770</name>
</gene>
<dbReference type="InterPro" id="IPR027268">
    <property type="entry name" value="Peptidase_M4/M1_CTD_sf"/>
</dbReference>
<comment type="caution">
    <text evidence="3">The sequence shown here is derived from an EMBL/GenBank/DDBJ whole genome shotgun (WGS) entry which is preliminary data.</text>
</comment>
<dbReference type="InterPro" id="IPR040756">
    <property type="entry name" value="Peptidase_M61_N"/>
</dbReference>
<dbReference type="InterPro" id="IPR024191">
    <property type="entry name" value="Peptidase_M61"/>
</dbReference>
<dbReference type="Gene3D" id="2.60.40.3650">
    <property type="match status" value="1"/>
</dbReference>
<dbReference type="Proteomes" id="UP001138757">
    <property type="component" value="Unassembled WGS sequence"/>
</dbReference>
<dbReference type="PROSITE" id="PS50106">
    <property type="entry name" value="PDZ"/>
    <property type="match status" value="1"/>
</dbReference>
<proteinExistence type="predicted"/>
<dbReference type="SUPFAM" id="SSF50156">
    <property type="entry name" value="PDZ domain-like"/>
    <property type="match status" value="1"/>
</dbReference>
<dbReference type="AlphaFoldDB" id="A0A9X1IT19"/>
<dbReference type="InterPro" id="IPR007963">
    <property type="entry name" value="Peptidase_M61_catalytic"/>
</dbReference>
<organism evidence="3 4">
    <name type="scientific">Sphingobium nicotianae</name>
    <dbReference type="NCBI Taxonomy" id="2782607"/>
    <lineage>
        <taxon>Bacteria</taxon>
        <taxon>Pseudomonadati</taxon>
        <taxon>Pseudomonadota</taxon>
        <taxon>Alphaproteobacteria</taxon>
        <taxon>Sphingomonadales</taxon>
        <taxon>Sphingomonadaceae</taxon>
        <taxon>Sphingobium</taxon>
    </lineage>
</organism>
<evidence type="ECO:0000259" key="2">
    <source>
        <dbReference type="PROSITE" id="PS50106"/>
    </source>
</evidence>
<keyword evidence="1" id="KW-0732">Signal</keyword>
<dbReference type="RefSeq" id="WP_214625048.1">
    <property type="nucleotide sequence ID" value="NZ_JAHGAW010000012.1"/>
</dbReference>
<dbReference type="EMBL" id="JAHGAW010000012">
    <property type="protein sequence ID" value="MBT2188804.1"/>
    <property type="molecule type" value="Genomic_DNA"/>
</dbReference>
<dbReference type="Gene3D" id="2.30.42.10">
    <property type="match status" value="1"/>
</dbReference>
<feature type="signal peptide" evidence="1">
    <location>
        <begin position="1"/>
        <end position="21"/>
    </location>
</feature>
<dbReference type="InterPro" id="IPR036034">
    <property type="entry name" value="PDZ_sf"/>
</dbReference>
<reference evidence="3" key="1">
    <citation type="submission" date="2021-05" db="EMBL/GenBank/DDBJ databases">
        <title>Genome of Sphingobium sp. strain.</title>
        <authorList>
            <person name="Fan R."/>
        </authorList>
    </citation>
    <scope>NUCLEOTIDE SEQUENCE</scope>
    <source>
        <strain evidence="3">H33</strain>
    </source>
</reference>
<dbReference type="Gene3D" id="1.10.390.10">
    <property type="entry name" value="Neutral Protease Domain 2"/>
    <property type="match status" value="1"/>
</dbReference>
<protein>
    <submittedName>
        <fullName evidence="3">Peptidase M61</fullName>
    </submittedName>
</protein>
<dbReference type="Pfam" id="PF17899">
    <property type="entry name" value="Peptidase_M61_N"/>
    <property type="match status" value="1"/>
</dbReference>
<accession>A0A9X1IT19</accession>
<evidence type="ECO:0000256" key="1">
    <source>
        <dbReference type="SAM" id="SignalP"/>
    </source>
</evidence>
<dbReference type="Pfam" id="PF05299">
    <property type="entry name" value="Peptidase_M61"/>
    <property type="match status" value="1"/>
</dbReference>
<sequence length="651" mass="71594">MRRAFQSVLLALAFSPLPAVAQDAPPTPIHSAPVAAPLLRTVPEPRDIAWAGGTMKLEVDATDTARRIINVKQTIPVSTSGPLTLLFPEWIPGNHAPRGQLEKLASLVITANGKPIEWQRDALNVYAFHISVPAGAASIVATFQFLAPTKSDQGRVNFTDSLINLQWFSVSLYPAGFYTRRIPVQANVTLPPNWTAATALRGTRTGNTISYDATDYETLIDSPLLAGRFSRTIDLGHDVALNVFADDPEQLLATPEQVALHKKLADEMISAFGARHFDHYDYLFSISETLGGIGVEHHRSSENGVGEGYFTKWADSLGDRDLLAHEFTHSWNGKYRSPAGLWTPDFSTPMQDDLLWVYEGQTQFWGYVLATRAGLLSKAEGLDAFAAIAARLDATRGREWRPVADTTRDPIISARRPKGWPSWERSEDYYNEGAMIWLEADAIIAKGTNGAKGLDDFAKAFFGVNDGDWGTLTYERQDVIDTLNSVYPYDWATFLRDRIDRTNKEVTKGGFTLGGYKLVYGETPNLEVAAYEKSAKTVDQRYGVGLVVGNDGDVKQVIWNSPAFRAGMIVGNKIVAINGTEYSGDGFRAAIKATSDKKAPLSFILKQDKQYRTITLDYSGGLRYPRLEKTGEGQTSLDRLLEARTGAAPTG</sequence>
<evidence type="ECO:0000313" key="3">
    <source>
        <dbReference type="EMBL" id="MBT2188804.1"/>
    </source>
</evidence>